<evidence type="ECO:0000259" key="9">
    <source>
        <dbReference type="Pfam" id="PF04904"/>
    </source>
</evidence>
<evidence type="ECO:0000256" key="4">
    <source>
        <dbReference type="ARBA" id="ARBA00023015"/>
    </source>
</evidence>
<proteinExistence type="inferred from homology"/>
<dbReference type="InterPro" id="IPR038398">
    <property type="entry name" value="NCD2_sf"/>
</dbReference>
<feature type="compositionally biased region" description="Basic and acidic residues" evidence="8">
    <location>
        <begin position="235"/>
        <end position="247"/>
    </location>
</feature>
<sequence>MDPASMHICQSAGELEVLMLLQRANLTQYFQAFVDHGGDDVQQLLELLHEPQEFAQLLKLVGMDKKPLHVHRFRKALQKLPTAHTPPNQTPTDDPGSRLPVEKPPLNCATASCTSDWPAIPPLPQLSVNTLYPNSQKPTSESSSKGVLWQLLPMLSPSQGIQTSALAQMLASSLVHPSSATGFPVHRQQSSQTVSQSVNQSPLPLVISSLAPLTIPVTTVASSSPLFTAHKPRLAPDRESLSRHSQDESLSVSSLTDTPTMITDESGDSVVLLKAEDGQSAVTTSAESVDGSTARTCVENNNDNPESVLSIRPSANLMNTDILKLVTAVNAILPHLPSFPLRQLNSRSSVEKELKELFALPPEDPVRVEGLRRHSAIFGRFDAPKRMSRPLRHFEMCINEITSRLVKSIPELVAQREHLFHIARQIVSITNYGLTFSETGQVLWHMLDPDLICKSTDDDESLSTETTDGENDGGEKTGEEASIYLKKLNCLKIEMQELVNTEEELRSQLRKTRRDLSSPGQSQLKRQLEKLVVKLHSRVAVLAKYVVLYNSGKTVISQGGGVARPTESHHWGVQRVIGSSKP</sequence>
<gene>
    <name evidence="11" type="ORF">CDAUBV1_LOCUS4405</name>
</gene>
<dbReference type="GO" id="GO:0045892">
    <property type="term" value="P:negative regulation of DNA-templated transcription"/>
    <property type="evidence" value="ECO:0007669"/>
    <property type="project" value="InterPro"/>
</dbReference>
<comment type="subcellular location">
    <subcellularLocation>
        <location evidence="1">Nucleus</location>
    </subcellularLocation>
</comment>
<feature type="domain" description="NAB co-repressor" evidence="10">
    <location>
        <begin position="317"/>
        <end position="435"/>
    </location>
</feature>
<evidence type="ECO:0000256" key="1">
    <source>
        <dbReference type="ARBA" id="ARBA00004123"/>
    </source>
</evidence>
<keyword evidence="5" id="KW-0804">Transcription</keyword>
<feature type="region of interest" description="Disordered" evidence="8">
    <location>
        <begin position="457"/>
        <end position="478"/>
    </location>
</feature>
<feature type="coiled-coil region" evidence="7">
    <location>
        <begin position="488"/>
        <end position="515"/>
    </location>
</feature>
<evidence type="ECO:0000256" key="5">
    <source>
        <dbReference type="ARBA" id="ARBA00023163"/>
    </source>
</evidence>
<keyword evidence="4" id="KW-0805">Transcription regulation</keyword>
<evidence type="ECO:0000256" key="8">
    <source>
        <dbReference type="SAM" id="MobiDB-lite"/>
    </source>
</evidence>
<dbReference type="GO" id="GO:0005634">
    <property type="term" value="C:nucleus"/>
    <property type="evidence" value="ECO:0007669"/>
    <property type="project" value="UniProtKB-SubCell"/>
</dbReference>
<feature type="compositionally biased region" description="Polar residues" evidence="8">
    <location>
        <begin position="248"/>
        <end position="263"/>
    </location>
</feature>
<dbReference type="Pfam" id="PF04904">
    <property type="entry name" value="SAM_NCD1"/>
    <property type="match status" value="1"/>
</dbReference>
<comment type="similarity">
    <text evidence="2">Belongs to the NAB family.</text>
</comment>
<dbReference type="InterPro" id="IPR039040">
    <property type="entry name" value="NAB_fam"/>
</dbReference>
<feature type="region of interest" description="Disordered" evidence="8">
    <location>
        <begin position="282"/>
        <end position="301"/>
    </location>
</feature>
<keyword evidence="3" id="KW-0678">Repressor</keyword>
<dbReference type="InterPro" id="IPR006988">
    <property type="entry name" value="Nab_N"/>
</dbReference>
<evidence type="ECO:0000256" key="7">
    <source>
        <dbReference type="SAM" id="Coils"/>
    </source>
</evidence>
<dbReference type="PANTHER" id="PTHR12623">
    <property type="entry name" value="NGFI-A BINDING PROTEIN"/>
    <property type="match status" value="1"/>
</dbReference>
<comment type="caution">
    <text evidence="11">The sequence shown here is derived from an EMBL/GenBank/DDBJ whole genome shotgun (WGS) entry which is preliminary data.</text>
</comment>
<name>A0AAV2T6Q6_CALDB</name>
<feature type="region of interest" description="Disordered" evidence="8">
    <location>
        <begin position="79"/>
        <end position="101"/>
    </location>
</feature>
<evidence type="ECO:0000256" key="3">
    <source>
        <dbReference type="ARBA" id="ARBA00022491"/>
    </source>
</evidence>
<evidence type="ECO:0000256" key="6">
    <source>
        <dbReference type="ARBA" id="ARBA00023242"/>
    </source>
</evidence>
<evidence type="ECO:0000313" key="12">
    <source>
        <dbReference type="Proteomes" id="UP001497525"/>
    </source>
</evidence>
<dbReference type="InterPro" id="IPR013761">
    <property type="entry name" value="SAM/pointed_sf"/>
</dbReference>
<evidence type="ECO:0000256" key="2">
    <source>
        <dbReference type="ARBA" id="ARBA00008864"/>
    </source>
</evidence>
<dbReference type="EMBL" id="CAXLJL010000112">
    <property type="protein sequence ID" value="CAL5131867.1"/>
    <property type="molecule type" value="Genomic_DNA"/>
</dbReference>
<protein>
    <submittedName>
        <fullName evidence="11">Uncharacterized protein</fullName>
    </submittedName>
</protein>
<organism evidence="11 12">
    <name type="scientific">Calicophoron daubneyi</name>
    <name type="common">Rumen fluke</name>
    <name type="synonym">Paramphistomum daubneyi</name>
    <dbReference type="NCBI Taxonomy" id="300641"/>
    <lineage>
        <taxon>Eukaryota</taxon>
        <taxon>Metazoa</taxon>
        <taxon>Spiralia</taxon>
        <taxon>Lophotrochozoa</taxon>
        <taxon>Platyhelminthes</taxon>
        <taxon>Trematoda</taxon>
        <taxon>Digenea</taxon>
        <taxon>Plagiorchiida</taxon>
        <taxon>Pronocephalata</taxon>
        <taxon>Paramphistomoidea</taxon>
        <taxon>Paramphistomidae</taxon>
        <taxon>Calicophoron</taxon>
    </lineage>
</organism>
<dbReference type="GO" id="GO:0003712">
    <property type="term" value="F:transcription coregulator activity"/>
    <property type="evidence" value="ECO:0007669"/>
    <property type="project" value="InterPro"/>
</dbReference>
<dbReference type="Proteomes" id="UP001497525">
    <property type="component" value="Unassembled WGS sequence"/>
</dbReference>
<evidence type="ECO:0000259" key="10">
    <source>
        <dbReference type="Pfam" id="PF04905"/>
    </source>
</evidence>
<reference evidence="11" key="1">
    <citation type="submission" date="2024-06" db="EMBL/GenBank/DDBJ databases">
        <authorList>
            <person name="Liu X."/>
            <person name="Lenzi L."/>
            <person name="Haldenby T S."/>
            <person name="Uol C."/>
        </authorList>
    </citation>
    <scope>NUCLEOTIDE SEQUENCE</scope>
</reference>
<dbReference type="Gene3D" id="1.20.120.2010">
    <property type="entry name" value="NAB conserved domain 2"/>
    <property type="match status" value="1"/>
</dbReference>
<evidence type="ECO:0000313" key="11">
    <source>
        <dbReference type="EMBL" id="CAL5131867.1"/>
    </source>
</evidence>
<accession>A0AAV2T6Q6</accession>
<feature type="compositionally biased region" description="Acidic residues" evidence="8">
    <location>
        <begin position="457"/>
        <end position="472"/>
    </location>
</feature>
<dbReference type="Gene3D" id="1.10.150.50">
    <property type="entry name" value="Transcription Factor, Ets-1"/>
    <property type="match status" value="1"/>
</dbReference>
<dbReference type="Pfam" id="PF04905">
    <property type="entry name" value="NCD2"/>
    <property type="match status" value="1"/>
</dbReference>
<dbReference type="AlphaFoldDB" id="A0AAV2T6Q6"/>
<keyword evidence="7" id="KW-0175">Coiled coil</keyword>
<feature type="domain" description="Nab N-terminal" evidence="9">
    <location>
        <begin position="10"/>
        <end position="80"/>
    </location>
</feature>
<dbReference type="InterPro" id="IPR006989">
    <property type="entry name" value="NAB_co-repressor_dom"/>
</dbReference>
<feature type="region of interest" description="Disordered" evidence="8">
    <location>
        <begin position="235"/>
        <end position="263"/>
    </location>
</feature>
<dbReference type="PANTHER" id="PTHR12623:SF10">
    <property type="entry name" value="NGFI-A-BINDING PROTEIN HOMOLOG"/>
    <property type="match status" value="1"/>
</dbReference>
<keyword evidence="6" id="KW-0539">Nucleus</keyword>